<dbReference type="Gene3D" id="3.40.50.1110">
    <property type="entry name" value="SGNH hydrolase"/>
    <property type="match status" value="1"/>
</dbReference>
<dbReference type="CDD" id="cd01838">
    <property type="entry name" value="Isoamyl_acetate_hydrolase_like"/>
    <property type="match status" value="1"/>
</dbReference>
<dbReference type="PANTHER" id="PTHR14209:SF19">
    <property type="entry name" value="ISOAMYL ACETATE-HYDROLYZING ESTERASE 1 HOMOLOG"/>
    <property type="match status" value="1"/>
</dbReference>
<feature type="non-terminal residue" evidence="2">
    <location>
        <position position="1"/>
    </location>
</feature>
<protein>
    <submittedName>
        <fullName evidence="2">Isoamyl acetate-hydrolyzing esterase 1 homolog</fullName>
    </submittedName>
</protein>
<gene>
    <name evidence="2" type="primary">IAH1</name>
    <name evidence="2" type="ORF">TR125118</name>
</gene>
<dbReference type="InterPro" id="IPR045136">
    <property type="entry name" value="Iah1-like"/>
</dbReference>
<sequence length="241" mass="27812">RQSQNHYLSQGRMRMKAPWPVCFCFGDSLTQRGWDDEGHWLGSLSFHFQRRADFLNRGFSGYNTKLCLPLLKQLFMNPEDLKNCALFTIWLGANDASLAEQKVELPEYRNNLSQMITYLSSDLGLSSERIVLINPPPIDETKEDPDKPKIRTLENTRLYAKACIEVAKANGVECVDMFNALLNQEDWQSYLIDGLHFCRKGSNFVTERLIPVVESRLSPCAMIFPHWVEALKLDLRKPIPW</sequence>
<reference evidence="2" key="1">
    <citation type="submission" date="2016-01" db="EMBL/GenBank/DDBJ databases">
        <title>Reference transcriptome for the parasite Schistocephalus solidus: insights into the molecular evolution of parasitism.</title>
        <authorList>
            <person name="Hebert F.O."/>
            <person name="Grambauer S."/>
            <person name="Barber I."/>
            <person name="Landry C.R."/>
            <person name="Aubin-Horth N."/>
        </authorList>
    </citation>
    <scope>NUCLEOTIDE SEQUENCE</scope>
</reference>
<proteinExistence type="predicted"/>
<feature type="domain" description="SGNH hydrolase-type esterase" evidence="1">
    <location>
        <begin position="24"/>
        <end position="201"/>
    </location>
</feature>
<dbReference type="EMBL" id="GEEE01009338">
    <property type="protein sequence ID" value="JAP53887.1"/>
    <property type="molecule type" value="Transcribed_RNA"/>
</dbReference>
<dbReference type="InterPro" id="IPR036514">
    <property type="entry name" value="SGNH_hydro_sf"/>
</dbReference>
<dbReference type="InterPro" id="IPR013830">
    <property type="entry name" value="SGNH_hydro"/>
</dbReference>
<dbReference type="AlphaFoldDB" id="A0A0X3PUV8"/>
<evidence type="ECO:0000313" key="2">
    <source>
        <dbReference type="EMBL" id="JAP53887.1"/>
    </source>
</evidence>
<evidence type="ECO:0000259" key="1">
    <source>
        <dbReference type="Pfam" id="PF13472"/>
    </source>
</evidence>
<dbReference type="PANTHER" id="PTHR14209">
    <property type="entry name" value="ISOAMYL ACETATE-HYDROLYZING ESTERASE 1"/>
    <property type="match status" value="1"/>
</dbReference>
<accession>A0A0X3PUV8</accession>
<dbReference type="SUPFAM" id="SSF52266">
    <property type="entry name" value="SGNH hydrolase"/>
    <property type="match status" value="1"/>
</dbReference>
<name>A0A0X3PUV8_SCHSO</name>
<dbReference type="Pfam" id="PF13472">
    <property type="entry name" value="Lipase_GDSL_2"/>
    <property type="match status" value="1"/>
</dbReference>
<organism evidence="2">
    <name type="scientific">Schistocephalus solidus</name>
    <name type="common">Tapeworm</name>
    <dbReference type="NCBI Taxonomy" id="70667"/>
    <lineage>
        <taxon>Eukaryota</taxon>
        <taxon>Metazoa</taxon>
        <taxon>Spiralia</taxon>
        <taxon>Lophotrochozoa</taxon>
        <taxon>Platyhelminthes</taxon>
        <taxon>Cestoda</taxon>
        <taxon>Eucestoda</taxon>
        <taxon>Diphyllobothriidea</taxon>
        <taxon>Diphyllobothriidae</taxon>
        <taxon>Schistocephalus</taxon>
    </lineage>
</organism>